<protein>
    <submittedName>
        <fullName evidence="2">Uncharacterized protein</fullName>
    </submittedName>
</protein>
<sequence length="106" mass="12299">ARPQKYTWADYHYKFWACCLEKQQFKLQVQTSLAKRDYHYIAAAMKGSQVKRVAKVAYTRFDMCVSTLFSPFAGVLYTVNVFEKGPEKRPVPRTESTSSRNYSEAP</sequence>
<dbReference type="EnsemblMetazoa" id="Aqu2.1.43592_001">
    <property type="protein sequence ID" value="Aqu2.1.43592_001"/>
    <property type="gene ID" value="Aqu2.1.43592"/>
</dbReference>
<organism evidence="2">
    <name type="scientific">Amphimedon queenslandica</name>
    <name type="common">Sponge</name>
    <dbReference type="NCBI Taxonomy" id="400682"/>
    <lineage>
        <taxon>Eukaryota</taxon>
        <taxon>Metazoa</taxon>
        <taxon>Porifera</taxon>
        <taxon>Demospongiae</taxon>
        <taxon>Heteroscleromorpha</taxon>
        <taxon>Haplosclerida</taxon>
        <taxon>Niphatidae</taxon>
        <taxon>Amphimedon</taxon>
    </lineage>
</organism>
<dbReference type="InParanoid" id="A0A1X7VU18"/>
<reference evidence="2" key="1">
    <citation type="submission" date="2017-05" db="UniProtKB">
        <authorList>
            <consortium name="EnsemblMetazoa"/>
        </authorList>
    </citation>
    <scope>IDENTIFICATION</scope>
</reference>
<proteinExistence type="predicted"/>
<evidence type="ECO:0000313" key="2">
    <source>
        <dbReference type="EnsemblMetazoa" id="Aqu2.1.43592_001"/>
    </source>
</evidence>
<name>A0A1X7VU18_AMPQE</name>
<feature type="region of interest" description="Disordered" evidence="1">
    <location>
        <begin position="86"/>
        <end position="106"/>
    </location>
</feature>
<dbReference type="AlphaFoldDB" id="A0A1X7VU18"/>
<accession>A0A1X7VU18</accession>
<evidence type="ECO:0000256" key="1">
    <source>
        <dbReference type="SAM" id="MobiDB-lite"/>
    </source>
</evidence>
<feature type="compositionally biased region" description="Polar residues" evidence="1">
    <location>
        <begin position="94"/>
        <end position="106"/>
    </location>
</feature>